<dbReference type="Proteomes" id="UP000234323">
    <property type="component" value="Unassembled WGS sequence"/>
</dbReference>
<name>A0A2I1HT67_9GLOM</name>
<sequence>MAFYDKEDPSCMLSPYFYLRLIERTGQITYINLNYTFTPEAVCPINMTFIPLSYNYIMIIYVKLNNGVKGKYGLIINYDSEIIGEIYLGNVNDYIIESGRLEKGFIRIEENDKKGIAAWHWLSALKSGGT</sequence>
<dbReference type="AlphaFoldDB" id="A0A2I1HT67"/>
<evidence type="ECO:0000313" key="2">
    <source>
        <dbReference type="Proteomes" id="UP000234323"/>
    </source>
</evidence>
<gene>
    <name evidence="1" type="ORF">RhiirA4_487850</name>
</gene>
<protein>
    <submittedName>
        <fullName evidence="1">Uncharacterized protein</fullName>
    </submittedName>
</protein>
<organism evidence="1 2">
    <name type="scientific">Rhizophagus irregularis</name>
    <dbReference type="NCBI Taxonomy" id="588596"/>
    <lineage>
        <taxon>Eukaryota</taxon>
        <taxon>Fungi</taxon>
        <taxon>Fungi incertae sedis</taxon>
        <taxon>Mucoromycota</taxon>
        <taxon>Glomeromycotina</taxon>
        <taxon>Glomeromycetes</taxon>
        <taxon>Glomerales</taxon>
        <taxon>Glomeraceae</taxon>
        <taxon>Rhizophagus</taxon>
    </lineage>
</organism>
<accession>A0A2I1HT67</accession>
<reference evidence="1 2" key="1">
    <citation type="submission" date="2015-10" db="EMBL/GenBank/DDBJ databases">
        <title>Genome analyses suggest a sexual origin of heterokaryosis in a supposedly ancient asexual fungus.</title>
        <authorList>
            <person name="Ropars J."/>
            <person name="Sedzielewska K."/>
            <person name="Noel J."/>
            <person name="Charron P."/>
            <person name="Farinelli L."/>
            <person name="Marton T."/>
            <person name="Kruger M."/>
            <person name="Pelin A."/>
            <person name="Brachmann A."/>
            <person name="Corradi N."/>
        </authorList>
    </citation>
    <scope>NUCLEOTIDE SEQUENCE [LARGE SCALE GENOMIC DNA]</scope>
    <source>
        <strain evidence="1 2">A4</strain>
    </source>
</reference>
<keyword evidence="2" id="KW-1185">Reference proteome</keyword>
<comment type="caution">
    <text evidence="1">The sequence shown here is derived from an EMBL/GenBank/DDBJ whole genome shotgun (WGS) entry which is preliminary data.</text>
</comment>
<evidence type="ECO:0000313" key="1">
    <source>
        <dbReference type="EMBL" id="PKY62047.1"/>
    </source>
</evidence>
<proteinExistence type="predicted"/>
<dbReference type="EMBL" id="LLXI01006293">
    <property type="protein sequence ID" value="PKY62047.1"/>
    <property type="molecule type" value="Genomic_DNA"/>
</dbReference>